<comment type="caution">
    <text evidence="1">The sequence shown here is derived from an EMBL/GenBank/DDBJ whole genome shotgun (WGS) entry which is preliminary data.</text>
</comment>
<evidence type="ECO:0000313" key="2">
    <source>
        <dbReference type="Proteomes" id="UP000324222"/>
    </source>
</evidence>
<name>A0A5B7KB30_PORTR</name>
<proteinExistence type="predicted"/>
<protein>
    <submittedName>
        <fullName evidence="1">Uncharacterized protein</fullName>
    </submittedName>
</protein>
<organism evidence="1 2">
    <name type="scientific">Portunus trituberculatus</name>
    <name type="common">Swimming crab</name>
    <name type="synonym">Neptunus trituberculatus</name>
    <dbReference type="NCBI Taxonomy" id="210409"/>
    <lineage>
        <taxon>Eukaryota</taxon>
        <taxon>Metazoa</taxon>
        <taxon>Ecdysozoa</taxon>
        <taxon>Arthropoda</taxon>
        <taxon>Crustacea</taxon>
        <taxon>Multicrustacea</taxon>
        <taxon>Malacostraca</taxon>
        <taxon>Eumalacostraca</taxon>
        <taxon>Eucarida</taxon>
        <taxon>Decapoda</taxon>
        <taxon>Pleocyemata</taxon>
        <taxon>Brachyura</taxon>
        <taxon>Eubrachyura</taxon>
        <taxon>Portunoidea</taxon>
        <taxon>Portunidae</taxon>
        <taxon>Portuninae</taxon>
        <taxon>Portunus</taxon>
    </lineage>
</organism>
<evidence type="ECO:0000313" key="1">
    <source>
        <dbReference type="EMBL" id="MPD05803.1"/>
    </source>
</evidence>
<accession>A0A5B7KB30</accession>
<dbReference type="Proteomes" id="UP000324222">
    <property type="component" value="Unassembled WGS sequence"/>
</dbReference>
<keyword evidence="2" id="KW-1185">Reference proteome</keyword>
<gene>
    <name evidence="1" type="ORF">E2C01_101571</name>
</gene>
<sequence length="65" mass="7370">MMSLLITDKLADHDPKLHILQHRGDVAGITIMYKLNVCHVSHLQILRTPVTIKAVTRAPEELMEL</sequence>
<dbReference type="EMBL" id="VSRR010147840">
    <property type="protein sequence ID" value="MPD05803.1"/>
    <property type="molecule type" value="Genomic_DNA"/>
</dbReference>
<dbReference type="AlphaFoldDB" id="A0A5B7KB30"/>
<reference evidence="1 2" key="1">
    <citation type="submission" date="2019-05" db="EMBL/GenBank/DDBJ databases">
        <title>Another draft genome of Portunus trituberculatus and its Hox gene families provides insights of decapod evolution.</title>
        <authorList>
            <person name="Jeong J.-H."/>
            <person name="Song I."/>
            <person name="Kim S."/>
            <person name="Choi T."/>
            <person name="Kim D."/>
            <person name="Ryu S."/>
            <person name="Kim W."/>
        </authorList>
    </citation>
    <scope>NUCLEOTIDE SEQUENCE [LARGE SCALE GENOMIC DNA]</scope>
    <source>
        <tissue evidence="1">Muscle</tissue>
    </source>
</reference>